<dbReference type="PIRSF" id="PIRSF000239">
    <property type="entry name" value="AHPC"/>
    <property type="match status" value="1"/>
</dbReference>
<dbReference type="GO" id="GO:0045454">
    <property type="term" value="P:cell redox homeostasis"/>
    <property type="evidence" value="ECO:0007669"/>
    <property type="project" value="TreeGrafter"/>
</dbReference>
<gene>
    <name evidence="15" type="ORF">A2W18_02140</name>
</gene>
<dbReference type="Proteomes" id="UP000179076">
    <property type="component" value="Unassembled WGS sequence"/>
</dbReference>
<dbReference type="EC" id="1.11.1.24" evidence="3"/>
<keyword evidence="5" id="KW-0049">Antioxidant</keyword>
<dbReference type="EMBL" id="MFSP01000195">
    <property type="protein sequence ID" value="OGI61485.1"/>
    <property type="molecule type" value="Genomic_DNA"/>
</dbReference>
<evidence type="ECO:0000256" key="1">
    <source>
        <dbReference type="ARBA" id="ARBA00003330"/>
    </source>
</evidence>
<evidence type="ECO:0000313" key="16">
    <source>
        <dbReference type="Proteomes" id="UP000179076"/>
    </source>
</evidence>
<evidence type="ECO:0000256" key="6">
    <source>
        <dbReference type="ARBA" id="ARBA00023002"/>
    </source>
</evidence>
<comment type="caution">
    <text evidence="15">The sequence shown here is derived from an EMBL/GenBank/DDBJ whole genome shotgun (WGS) entry which is preliminary data.</text>
</comment>
<evidence type="ECO:0000256" key="11">
    <source>
        <dbReference type="ARBA" id="ARBA00042639"/>
    </source>
</evidence>
<dbReference type="PANTHER" id="PTHR42801">
    <property type="entry name" value="THIOREDOXIN-DEPENDENT PEROXIDE REDUCTASE"/>
    <property type="match status" value="1"/>
</dbReference>
<protein>
    <recommendedName>
        <fullName evidence="3">thioredoxin-dependent peroxiredoxin</fullName>
        <ecNumber evidence="3">1.11.1.24</ecNumber>
    </recommendedName>
    <alternativeName>
        <fullName evidence="9">Thioredoxin peroxidase</fullName>
    </alternativeName>
    <alternativeName>
        <fullName evidence="11">Thioredoxin-dependent peroxiredoxin Bcp</fullName>
    </alternativeName>
</protein>
<keyword evidence="4" id="KW-0575">Peroxidase</keyword>
<dbReference type="PROSITE" id="PS51352">
    <property type="entry name" value="THIOREDOXIN_2"/>
    <property type="match status" value="1"/>
</dbReference>
<feature type="active site" description="Cysteine sulfenic acid (-SOH) intermediate; for peroxidase activity" evidence="13">
    <location>
        <position position="34"/>
    </location>
</feature>
<dbReference type="InterPro" id="IPR000866">
    <property type="entry name" value="AhpC/TSA"/>
</dbReference>
<evidence type="ECO:0000256" key="7">
    <source>
        <dbReference type="ARBA" id="ARBA00023157"/>
    </source>
</evidence>
<name>A0A1F6UVP8_9PROT</name>
<feature type="domain" description="Thioredoxin" evidence="14">
    <location>
        <begin position="1"/>
        <end position="143"/>
    </location>
</feature>
<accession>A0A1F6UVP8</accession>
<evidence type="ECO:0000256" key="9">
    <source>
        <dbReference type="ARBA" id="ARBA00032824"/>
    </source>
</evidence>
<evidence type="ECO:0000256" key="2">
    <source>
        <dbReference type="ARBA" id="ARBA00011245"/>
    </source>
</evidence>
<dbReference type="GO" id="GO:0034599">
    <property type="term" value="P:cellular response to oxidative stress"/>
    <property type="evidence" value="ECO:0007669"/>
    <property type="project" value="TreeGrafter"/>
</dbReference>
<dbReference type="GO" id="GO:0008379">
    <property type="term" value="F:thioredoxin peroxidase activity"/>
    <property type="evidence" value="ECO:0007669"/>
    <property type="project" value="TreeGrafter"/>
</dbReference>
<keyword evidence="6" id="KW-0560">Oxidoreductase</keyword>
<keyword evidence="8" id="KW-0676">Redox-active center</keyword>
<evidence type="ECO:0000256" key="10">
    <source>
        <dbReference type="ARBA" id="ARBA00038489"/>
    </source>
</evidence>
<dbReference type="InterPro" id="IPR050924">
    <property type="entry name" value="Peroxiredoxin_BCP/PrxQ"/>
</dbReference>
<dbReference type="SUPFAM" id="SSF52833">
    <property type="entry name" value="Thioredoxin-like"/>
    <property type="match status" value="1"/>
</dbReference>
<dbReference type="GO" id="GO:0005737">
    <property type="term" value="C:cytoplasm"/>
    <property type="evidence" value="ECO:0007669"/>
    <property type="project" value="TreeGrafter"/>
</dbReference>
<dbReference type="FunFam" id="3.40.30.10:FF:000007">
    <property type="entry name" value="Thioredoxin-dependent thiol peroxidase"/>
    <property type="match status" value="1"/>
</dbReference>
<evidence type="ECO:0000256" key="8">
    <source>
        <dbReference type="ARBA" id="ARBA00023284"/>
    </source>
</evidence>
<reference evidence="15 16" key="1">
    <citation type="journal article" date="2016" name="Nat. Commun.">
        <title>Thousands of microbial genomes shed light on interconnected biogeochemical processes in an aquifer system.</title>
        <authorList>
            <person name="Anantharaman K."/>
            <person name="Brown C.T."/>
            <person name="Hug L.A."/>
            <person name="Sharon I."/>
            <person name="Castelle C.J."/>
            <person name="Probst A.J."/>
            <person name="Thomas B.C."/>
            <person name="Singh A."/>
            <person name="Wilkins M.J."/>
            <person name="Karaoz U."/>
            <person name="Brodie E.L."/>
            <person name="Williams K.H."/>
            <person name="Hubbard S.S."/>
            <person name="Banfield J.F."/>
        </authorList>
    </citation>
    <scope>NUCLEOTIDE SEQUENCE [LARGE SCALE GENOMIC DNA]</scope>
</reference>
<keyword evidence="7" id="KW-1015">Disulfide bond</keyword>
<dbReference type="CDD" id="cd03017">
    <property type="entry name" value="PRX_BCP"/>
    <property type="match status" value="1"/>
</dbReference>
<evidence type="ECO:0000256" key="4">
    <source>
        <dbReference type="ARBA" id="ARBA00022559"/>
    </source>
</evidence>
<comment type="function">
    <text evidence="1">Thiol-specific peroxidase that catalyzes the reduction of hydrogen peroxide and organic hydroperoxides to water and alcohols, respectively. Plays a role in cell protection against oxidative stress by detoxifying peroxides and as sensor of hydrogen peroxide-mediated signaling events.</text>
</comment>
<comment type="catalytic activity">
    <reaction evidence="12">
        <text>a hydroperoxide + [thioredoxin]-dithiol = an alcohol + [thioredoxin]-disulfide + H2O</text>
        <dbReference type="Rhea" id="RHEA:62620"/>
        <dbReference type="Rhea" id="RHEA-COMP:10698"/>
        <dbReference type="Rhea" id="RHEA-COMP:10700"/>
        <dbReference type="ChEBI" id="CHEBI:15377"/>
        <dbReference type="ChEBI" id="CHEBI:29950"/>
        <dbReference type="ChEBI" id="CHEBI:30879"/>
        <dbReference type="ChEBI" id="CHEBI:35924"/>
        <dbReference type="ChEBI" id="CHEBI:50058"/>
        <dbReference type="EC" id="1.11.1.24"/>
    </reaction>
</comment>
<comment type="subunit">
    <text evidence="2">Monomer.</text>
</comment>
<evidence type="ECO:0000256" key="12">
    <source>
        <dbReference type="ARBA" id="ARBA00049091"/>
    </source>
</evidence>
<dbReference type="InterPro" id="IPR013766">
    <property type="entry name" value="Thioredoxin_domain"/>
</dbReference>
<dbReference type="Gene3D" id="3.40.30.10">
    <property type="entry name" value="Glutaredoxin"/>
    <property type="match status" value="1"/>
</dbReference>
<comment type="similarity">
    <text evidence="10">Belongs to the peroxiredoxin family. BCP/PrxQ subfamily.</text>
</comment>
<evidence type="ECO:0000313" key="15">
    <source>
        <dbReference type="EMBL" id="OGI61485.1"/>
    </source>
</evidence>
<dbReference type="AlphaFoldDB" id="A0A1F6UVP8"/>
<dbReference type="PANTHER" id="PTHR42801:SF4">
    <property type="entry name" value="AHPC_TSA FAMILY PROTEIN"/>
    <property type="match status" value="1"/>
</dbReference>
<evidence type="ECO:0000259" key="14">
    <source>
        <dbReference type="PROSITE" id="PS51352"/>
    </source>
</evidence>
<dbReference type="InterPro" id="IPR024706">
    <property type="entry name" value="Peroxiredoxin_AhpC-typ"/>
</dbReference>
<evidence type="ECO:0000256" key="13">
    <source>
        <dbReference type="PIRSR" id="PIRSR000239-1"/>
    </source>
</evidence>
<evidence type="ECO:0000256" key="3">
    <source>
        <dbReference type="ARBA" id="ARBA00013017"/>
    </source>
</evidence>
<organism evidence="15 16">
    <name type="scientific">Candidatus Muproteobacteria bacterium RBG_16_60_9</name>
    <dbReference type="NCBI Taxonomy" id="1817755"/>
    <lineage>
        <taxon>Bacteria</taxon>
        <taxon>Pseudomonadati</taxon>
        <taxon>Pseudomonadota</taxon>
        <taxon>Candidatus Muproteobacteria</taxon>
    </lineage>
</organism>
<dbReference type="InterPro" id="IPR036249">
    <property type="entry name" value="Thioredoxin-like_sf"/>
</dbReference>
<proteinExistence type="inferred from homology"/>
<evidence type="ECO:0000256" key="5">
    <source>
        <dbReference type="ARBA" id="ARBA00022862"/>
    </source>
</evidence>
<dbReference type="Pfam" id="PF00578">
    <property type="entry name" value="AhpC-TSA"/>
    <property type="match status" value="1"/>
</dbReference>
<sequence>MEVQTTSGGRVLLSGLKGRNVVLYFYPKDDTPGCTTEGCDIRDRYAEFRKLDAVVYGISRDGVDSHERFKAKFGFPFELIADPDEKLCRAFGVIQQKSLYGRTYMGVDRSTFIFDKTGSLRKSFHSVKVLGHVDQVLDELRKL</sequence>